<name>A0A392RG71_9FABA</name>
<protein>
    <submittedName>
        <fullName evidence="1">Uncharacterized protein</fullName>
    </submittedName>
</protein>
<dbReference type="Proteomes" id="UP000265520">
    <property type="component" value="Unassembled WGS sequence"/>
</dbReference>
<dbReference type="AlphaFoldDB" id="A0A392RG71"/>
<feature type="non-terminal residue" evidence="1">
    <location>
        <position position="1"/>
    </location>
</feature>
<keyword evidence="2" id="KW-1185">Reference proteome</keyword>
<sequence length="87" mass="9631">DTARYSCKGSPACRRVKIGGDAKNFFNYWNASSHLFVQLNLSPLFSVAKKWKAFSPAQDKNLDRAVIRPVSCCTSFTDVGLLISIMA</sequence>
<evidence type="ECO:0000313" key="2">
    <source>
        <dbReference type="Proteomes" id="UP000265520"/>
    </source>
</evidence>
<accession>A0A392RG71</accession>
<dbReference type="EMBL" id="LXQA010224726">
    <property type="protein sequence ID" value="MCI35571.1"/>
    <property type="molecule type" value="Genomic_DNA"/>
</dbReference>
<reference evidence="1 2" key="1">
    <citation type="journal article" date="2018" name="Front. Plant Sci.">
        <title>Red Clover (Trifolium pratense) and Zigzag Clover (T. medium) - A Picture of Genomic Similarities and Differences.</title>
        <authorList>
            <person name="Dluhosova J."/>
            <person name="Istvanek J."/>
            <person name="Nedelnik J."/>
            <person name="Repkova J."/>
        </authorList>
    </citation>
    <scope>NUCLEOTIDE SEQUENCE [LARGE SCALE GENOMIC DNA]</scope>
    <source>
        <strain evidence="2">cv. 10/8</strain>
        <tissue evidence="1">Leaf</tissue>
    </source>
</reference>
<comment type="caution">
    <text evidence="1">The sequence shown here is derived from an EMBL/GenBank/DDBJ whole genome shotgun (WGS) entry which is preliminary data.</text>
</comment>
<organism evidence="1 2">
    <name type="scientific">Trifolium medium</name>
    <dbReference type="NCBI Taxonomy" id="97028"/>
    <lineage>
        <taxon>Eukaryota</taxon>
        <taxon>Viridiplantae</taxon>
        <taxon>Streptophyta</taxon>
        <taxon>Embryophyta</taxon>
        <taxon>Tracheophyta</taxon>
        <taxon>Spermatophyta</taxon>
        <taxon>Magnoliopsida</taxon>
        <taxon>eudicotyledons</taxon>
        <taxon>Gunneridae</taxon>
        <taxon>Pentapetalae</taxon>
        <taxon>rosids</taxon>
        <taxon>fabids</taxon>
        <taxon>Fabales</taxon>
        <taxon>Fabaceae</taxon>
        <taxon>Papilionoideae</taxon>
        <taxon>50 kb inversion clade</taxon>
        <taxon>NPAAA clade</taxon>
        <taxon>Hologalegina</taxon>
        <taxon>IRL clade</taxon>
        <taxon>Trifolieae</taxon>
        <taxon>Trifolium</taxon>
    </lineage>
</organism>
<proteinExistence type="predicted"/>
<evidence type="ECO:0000313" key="1">
    <source>
        <dbReference type="EMBL" id="MCI35571.1"/>
    </source>
</evidence>